<dbReference type="InterPro" id="IPR050196">
    <property type="entry name" value="Cytochrome_P450_Monoox"/>
</dbReference>
<keyword evidence="6" id="KW-0408">Iron</keyword>
<dbReference type="GO" id="GO:0016705">
    <property type="term" value="F:oxidoreductase activity, acting on paired donors, with incorporation or reduction of molecular oxygen"/>
    <property type="evidence" value="ECO:0007669"/>
    <property type="project" value="InterPro"/>
</dbReference>
<keyword evidence="8" id="KW-0472">Membrane</keyword>
<keyword evidence="7" id="KW-0503">Monooxygenase</keyword>
<evidence type="ECO:0000313" key="9">
    <source>
        <dbReference type="EMBL" id="GFY45862.1"/>
    </source>
</evidence>
<dbReference type="GO" id="GO:0005789">
    <property type="term" value="C:endoplasmic reticulum membrane"/>
    <property type="evidence" value="ECO:0007669"/>
    <property type="project" value="UniProtKB-SubCell"/>
</dbReference>
<comment type="similarity">
    <text evidence="3">Belongs to the cytochrome P450 family.</text>
</comment>
<evidence type="ECO:0000256" key="5">
    <source>
        <dbReference type="ARBA" id="ARBA00022824"/>
    </source>
</evidence>
<dbReference type="OrthoDB" id="6437060at2759"/>
<comment type="subcellular location">
    <subcellularLocation>
        <location evidence="2">Endoplasmic reticulum membrane</location>
    </subcellularLocation>
</comment>
<evidence type="ECO:0000256" key="7">
    <source>
        <dbReference type="ARBA" id="ARBA00023033"/>
    </source>
</evidence>
<dbReference type="GO" id="GO:0020037">
    <property type="term" value="F:heme binding"/>
    <property type="evidence" value="ECO:0007669"/>
    <property type="project" value="InterPro"/>
</dbReference>
<dbReference type="EMBL" id="BMAV01005088">
    <property type="protein sequence ID" value="GFY45862.1"/>
    <property type="molecule type" value="Genomic_DNA"/>
</dbReference>
<accession>A0A8X6X2L9</accession>
<evidence type="ECO:0000256" key="4">
    <source>
        <dbReference type="ARBA" id="ARBA00022617"/>
    </source>
</evidence>
<keyword evidence="4" id="KW-0349">Heme</keyword>
<name>A0A8X6X2L9_9ARAC</name>
<protein>
    <submittedName>
        <fullName evidence="9">Probable cytochrome P450 4d20</fullName>
    </submittedName>
</protein>
<evidence type="ECO:0000313" key="10">
    <source>
        <dbReference type="Proteomes" id="UP000886998"/>
    </source>
</evidence>
<keyword evidence="7" id="KW-0560">Oxidoreductase</keyword>
<dbReference type="InterPro" id="IPR036396">
    <property type="entry name" value="Cyt_P450_sf"/>
</dbReference>
<evidence type="ECO:0000256" key="3">
    <source>
        <dbReference type="ARBA" id="ARBA00010617"/>
    </source>
</evidence>
<evidence type="ECO:0000256" key="8">
    <source>
        <dbReference type="ARBA" id="ARBA00023136"/>
    </source>
</evidence>
<dbReference type="PANTHER" id="PTHR24291">
    <property type="entry name" value="CYTOCHROME P450 FAMILY 4"/>
    <property type="match status" value="1"/>
</dbReference>
<keyword evidence="5" id="KW-0256">Endoplasmic reticulum</keyword>
<dbReference type="InterPro" id="IPR002401">
    <property type="entry name" value="Cyt_P450_E_grp-I"/>
</dbReference>
<evidence type="ECO:0000256" key="2">
    <source>
        <dbReference type="ARBA" id="ARBA00004586"/>
    </source>
</evidence>
<keyword evidence="4" id="KW-0479">Metal-binding</keyword>
<proteinExistence type="inferred from homology"/>
<comment type="caution">
    <text evidence="9">The sequence shown here is derived from an EMBL/GenBank/DDBJ whole genome shotgun (WGS) entry which is preliminary data.</text>
</comment>
<comment type="cofactor">
    <cofactor evidence="1">
        <name>heme</name>
        <dbReference type="ChEBI" id="CHEBI:30413"/>
    </cofactor>
</comment>
<dbReference type="GO" id="GO:0004497">
    <property type="term" value="F:monooxygenase activity"/>
    <property type="evidence" value="ECO:0007669"/>
    <property type="project" value="UniProtKB-KW"/>
</dbReference>
<dbReference type="SUPFAM" id="SSF48264">
    <property type="entry name" value="Cytochrome P450"/>
    <property type="match status" value="1"/>
</dbReference>
<evidence type="ECO:0000256" key="6">
    <source>
        <dbReference type="ARBA" id="ARBA00023004"/>
    </source>
</evidence>
<dbReference type="PANTHER" id="PTHR24291:SF189">
    <property type="entry name" value="CYTOCHROME P450 4C3-RELATED"/>
    <property type="match status" value="1"/>
</dbReference>
<keyword evidence="10" id="KW-1185">Reference proteome</keyword>
<dbReference type="Pfam" id="PF00067">
    <property type="entry name" value="p450"/>
    <property type="match status" value="1"/>
</dbReference>
<dbReference type="AlphaFoldDB" id="A0A8X6X2L9"/>
<dbReference type="Gene3D" id="1.10.630.10">
    <property type="entry name" value="Cytochrome P450"/>
    <property type="match status" value="1"/>
</dbReference>
<sequence>MFGKIEFGIVCEGHETIALTIKWALYAIGLHPDVQAKLYEEIERIFGKDRNRHVTESDLNDLKYLECVLKETQRLFPPVPLIGRRLLQDTNICQKFSMMEMKTIVSFILRNYTIESLDSRDKVFFPCAFYFHPYLLESDSGQDEPTE</sequence>
<dbReference type="GO" id="GO:0005506">
    <property type="term" value="F:iron ion binding"/>
    <property type="evidence" value="ECO:0007669"/>
    <property type="project" value="InterPro"/>
</dbReference>
<gene>
    <name evidence="9" type="primary">Cyp4d20</name>
    <name evidence="9" type="ORF">TNIN_249691</name>
</gene>
<dbReference type="PRINTS" id="PR00463">
    <property type="entry name" value="EP450I"/>
</dbReference>
<reference evidence="9" key="1">
    <citation type="submission" date="2020-08" db="EMBL/GenBank/DDBJ databases">
        <title>Multicomponent nature underlies the extraordinary mechanical properties of spider dragline silk.</title>
        <authorList>
            <person name="Kono N."/>
            <person name="Nakamura H."/>
            <person name="Mori M."/>
            <person name="Yoshida Y."/>
            <person name="Ohtoshi R."/>
            <person name="Malay A.D."/>
            <person name="Moran D.A.P."/>
            <person name="Tomita M."/>
            <person name="Numata K."/>
            <person name="Arakawa K."/>
        </authorList>
    </citation>
    <scope>NUCLEOTIDE SEQUENCE</scope>
</reference>
<dbReference type="InterPro" id="IPR001128">
    <property type="entry name" value="Cyt_P450"/>
</dbReference>
<evidence type="ECO:0000256" key="1">
    <source>
        <dbReference type="ARBA" id="ARBA00001971"/>
    </source>
</evidence>
<organism evidence="9 10">
    <name type="scientific">Trichonephila inaurata madagascariensis</name>
    <dbReference type="NCBI Taxonomy" id="2747483"/>
    <lineage>
        <taxon>Eukaryota</taxon>
        <taxon>Metazoa</taxon>
        <taxon>Ecdysozoa</taxon>
        <taxon>Arthropoda</taxon>
        <taxon>Chelicerata</taxon>
        <taxon>Arachnida</taxon>
        <taxon>Araneae</taxon>
        <taxon>Araneomorphae</taxon>
        <taxon>Entelegynae</taxon>
        <taxon>Araneoidea</taxon>
        <taxon>Nephilidae</taxon>
        <taxon>Trichonephila</taxon>
        <taxon>Trichonephila inaurata</taxon>
    </lineage>
</organism>
<dbReference type="Proteomes" id="UP000886998">
    <property type="component" value="Unassembled WGS sequence"/>
</dbReference>